<name>A0AAU9K8Y9_9CILI</name>
<proteinExistence type="predicted"/>
<dbReference type="AlphaFoldDB" id="A0AAU9K8Y9"/>
<evidence type="ECO:0000313" key="2">
    <source>
        <dbReference type="Proteomes" id="UP001162131"/>
    </source>
</evidence>
<dbReference type="EMBL" id="CAJZBQ010000048">
    <property type="protein sequence ID" value="CAG9329616.1"/>
    <property type="molecule type" value="Genomic_DNA"/>
</dbReference>
<reference evidence="1" key="1">
    <citation type="submission" date="2021-09" db="EMBL/GenBank/DDBJ databases">
        <authorList>
            <consortium name="AG Swart"/>
            <person name="Singh M."/>
            <person name="Singh A."/>
            <person name="Seah K."/>
            <person name="Emmerich C."/>
        </authorList>
    </citation>
    <scope>NUCLEOTIDE SEQUENCE</scope>
    <source>
        <strain evidence="1">ATCC30299</strain>
    </source>
</reference>
<sequence>MNNLRYYPSSPRFIQNSGERSHWSKFTIKTSPRTHLQAKTLTLNKRIYEIEERVQSVPPDDLKAQIIQLSSRSHSASKKTNEKPKLHTSLYFPPIKAALKKDLEIVPESNLTRKRKNKSRNFSLDFYLGEETKFSLSLRASPKNYDFEMVGKHIIPANAVKLSNFRGLAKESLANPPKANYFKKGRLSVVNPSPWPISSTDKLKTPLDEYWNRKNSVSLSNSMQSRYNDKN</sequence>
<organism evidence="1 2">
    <name type="scientific">Blepharisma stoltei</name>
    <dbReference type="NCBI Taxonomy" id="1481888"/>
    <lineage>
        <taxon>Eukaryota</taxon>
        <taxon>Sar</taxon>
        <taxon>Alveolata</taxon>
        <taxon>Ciliophora</taxon>
        <taxon>Postciliodesmatophora</taxon>
        <taxon>Heterotrichea</taxon>
        <taxon>Heterotrichida</taxon>
        <taxon>Blepharismidae</taxon>
        <taxon>Blepharisma</taxon>
    </lineage>
</organism>
<dbReference type="Proteomes" id="UP001162131">
    <property type="component" value="Unassembled WGS sequence"/>
</dbReference>
<evidence type="ECO:0000313" key="1">
    <source>
        <dbReference type="EMBL" id="CAG9329616.1"/>
    </source>
</evidence>
<keyword evidence="2" id="KW-1185">Reference proteome</keyword>
<comment type="caution">
    <text evidence="1">The sequence shown here is derived from an EMBL/GenBank/DDBJ whole genome shotgun (WGS) entry which is preliminary data.</text>
</comment>
<gene>
    <name evidence="1" type="ORF">BSTOLATCC_MIC49245</name>
</gene>
<protein>
    <submittedName>
        <fullName evidence="1">Uncharacterized protein</fullName>
    </submittedName>
</protein>
<accession>A0AAU9K8Y9</accession>